<name>A0AAV7P3N6_PLEWA</name>
<dbReference type="EMBL" id="JANPWB010000011">
    <property type="protein sequence ID" value="KAJ1122865.1"/>
    <property type="molecule type" value="Genomic_DNA"/>
</dbReference>
<comment type="caution">
    <text evidence="2">The sequence shown here is derived from an EMBL/GenBank/DDBJ whole genome shotgun (WGS) entry which is preliminary data.</text>
</comment>
<dbReference type="AlphaFoldDB" id="A0AAV7P3N6"/>
<feature type="region of interest" description="Disordered" evidence="1">
    <location>
        <begin position="75"/>
        <end position="145"/>
    </location>
</feature>
<feature type="compositionally biased region" description="Basic and acidic residues" evidence="1">
    <location>
        <begin position="75"/>
        <end position="89"/>
    </location>
</feature>
<organism evidence="2 3">
    <name type="scientific">Pleurodeles waltl</name>
    <name type="common">Iberian ribbed newt</name>
    <dbReference type="NCBI Taxonomy" id="8319"/>
    <lineage>
        <taxon>Eukaryota</taxon>
        <taxon>Metazoa</taxon>
        <taxon>Chordata</taxon>
        <taxon>Craniata</taxon>
        <taxon>Vertebrata</taxon>
        <taxon>Euteleostomi</taxon>
        <taxon>Amphibia</taxon>
        <taxon>Batrachia</taxon>
        <taxon>Caudata</taxon>
        <taxon>Salamandroidea</taxon>
        <taxon>Salamandridae</taxon>
        <taxon>Pleurodelinae</taxon>
        <taxon>Pleurodeles</taxon>
    </lineage>
</organism>
<evidence type="ECO:0000313" key="2">
    <source>
        <dbReference type="EMBL" id="KAJ1122865.1"/>
    </source>
</evidence>
<dbReference type="Proteomes" id="UP001066276">
    <property type="component" value="Chromosome 7"/>
</dbReference>
<evidence type="ECO:0000313" key="3">
    <source>
        <dbReference type="Proteomes" id="UP001066276"/>
    </source>
</evidence>
<protein>
    <submittedName>
        <fullName evidence="2">Uncharacterized protein</fullName>
    </submittedName>
</protein>
<accession>A0AAV7P3N6</accession>
<sequence>MSKDADTQKSIVLTASLRRYGFSPALCSTGGLEQQVVTTSECACPGIYSNSLEFASVPLLVRPLRVGARPQLLGEERRRITGEEGEPPRHRNVCGGPTMGSRVRPPSLGMWVNRGRGKDSETLATGDESETLPLCQGGRDPNYWQ</sequence>
<keyword evidence="3" id="KW-1185">Reference proteome</keyword>
<proteinExistence type="predicted"/>
<reference evidence="2" key="1">
    <citation type="journal article" date="2022" name="bioRxiv">
        <title>Sequencing and chromosome-scale assembly of the giantPleurodeles waltlgenome.</title>
        <authorList>
            <person name="Brown T."/>
            <person name="Elewa A."/>
            <person name="Iarovenko S."/>
            <person name="Subramanian E."/>
            <person name="Araus A.J."/>
            <person name="Petzold A."/>
            <person name="Susuki M."/>
            <person name="Suzuki K.-i.T."/>
            <person name="Hayashi T."/>
            <person name="Toyoda A."/>
            <person name="Oliveira C."/>
            <person name="Osipova E."/>
            <person name="Leigh N.D."/>
            <person name="Simon A."/>
            <person name="Yun M.H."/>
        </authorList>
    </citation>
    <scope>NUCLEOTIDE SEQUENCE</scope>
    <source>
        <strain evidence="2">20211129_DDA</strain>
        <tissue evidence="2">Liver</tissue>
    </source>
</reference>
<gene>
    <name evidence="2" type="ORF">NDU88_001338</name>
</gene>
<evidence type="ECO:0000256" key="1">
    <source>
        <dbReference type="SAM" id="MobiDB-lite"/>
    </source>
</evidence>